<proteinExistence type="predicted"/>
<sequence>MRDVYLCATPLHLLITLVNIATNGKTSVIYLVSPSADMIHYFERLKNKILEIENVESVIVRKRRRVWDHLGISFLIDRFYQTIYIKSKYKLFSFAWNPYSLFFSSNYLFKKAKKVVFIEDAELMYKYPENKKIKKILRKYVYRINYDFTSEDKVEKILVSHPEKFPINIQRKSELLDFSKLISNLKEDSKTKIFELFDFDFNFDNQNNESVLIMTQPLSENKYITENEKKSIFNDIVVFYERKGYQVFLKKHPLDSSNYPFEENVSQINKFIPSEILEMVNYEFSKVVSIASSGIFSVPSKVKMNVCSDFFDDPSYNHIRVCLKIFLDRELANDYKE</sequence>
<gene>
    <name evidence="1" type="ORF">JZO70_04570</name>
</gene>
<dbReference type="InterPro" id="IPR010866">
    <property type="entry name" value="A-2_8-polyST"/>
</dbReference>
<name>A0ABS3L745_9ENTE</name>
<accession>A0ABS3L745</accession>
<comment type="caution">
    <text evidence="1">The sequence shown here is derived from an EMBL/GenBank/DDBJ whole genome shotgun (WGS) entry which is preliminary data.</text>
</comment>
<evidence type="ECO:0000313" key="2">
    <source>
        <dbReference type="Proteomes" id="UP000664601"/>
    </source>
</evidence>
<organism evidence="1 2">
    <name type="scientific">Candidatus Enterococcus moelleringii</name>
    <dbReference type="NCBI Taxonomy" id="2815325"/>
    <lineage>
        <taxon>Bacteria</taxon>
        <taxon>Bacillati</taxon>
        <taxon>Bacillota</taxon>
        <taxon>Bacilli</taxon>
        <taxon>Lactobacillales</taxon>
        <taxon>Enterococcaceae</taxon>
        <taxon>Enterococcus</taxon>
    </lineage>
</organism>
<protein>
    <submittedName>
        <fullName evidence="1">Uncharacterized protein</fullName>
    </submittedName>
</protein>
<dbReference type="Pfam" id="PF07388">
    <property type="entry name" value="A-2_8-polyST"/>
    <property type="match status" value="1"/>
</dbReference>
<reference evidence="1 2" key="1">
    <citation type="submission" date="2021-03" db="EMBL/GenBank/DDBJ databases">
        <title>Enterococcal diversity collection.</title>
        <authorList>
            <person name="Gilmore M.S."/>
            <person name="Schwartzman J."/>
            <person name="Van Tyne D."/>
            <person name="Martin M."/>
            <person name="Earl A.M."/>
            <person name="Manson A.L."/>
            <person name="Straub T."/>
            <person name="Salamzade R."/>
            <person name="Saavedra J."/>
            <person name="Lebreton F."/>
            <person name="Prichula J."/>
            <person name="Schaufler K."/>
            <person name="Gaca A."/>
            <person name="Sgardioli B."/>
            <person name="Wagenaar J."/>
            <person name="Strong T."/>
        </authorList>
    </citation>
    <scope>NUCLEOTIDE SEQUENCE [LARGE SCALE GENOMIC DNA]</scope>
    <source>
        <strain evidence="1 2">669A</strain>
    </source>
</reference>
<dbReference type="Proteomes" id="UP000664601">
    <property type="component" value="Unassembled WGS sequence"/>
</dbReference>
<dbReference type="Gene3D" id="3.40.50.11110">
    <property type="entry name" value="Sialyltransferase, C-terminal GT-B Rossman nucleotide-binding domain"/>
    <property type="match status" value="1"/>
</dbReference>
<dbReference type="RefSeq" id="WP_207672364.1">
    <property type="nucleotide sequence ID" value="NZ_JAFREM010000007.1"/>
</dbReference>
<evidence type="ECO:0000313" key="1">
    <source>
        <dbReference type="EMBL" id="MBO1305420.1"/>
    </source>
</evidence>
<keyword evidence="2" id="KW-1185">Reference proteome</keyword>
<dbReference type="EMBL" id="JAFREM010000007">
    <property type="protein sequence ID" value="MBO1305420.1"/>
    <property type="molecule type" value="Genomic_DNA"/>
</dbReference>